<evidence type="ECO:0000256" key="2">
    <source>
        <dbReference type="SAM" id="Phobius"/>
    </source>
</evidence>
<protein>
    <submittedName>
        <fullName evidence="3">Dioxygenase</fullName>
    </submittedName>
</protein>
<name>A0ABW7Q4S4_9MICO</name>
<evidence type="ECO:0000313" key="4">
    <source>
        <dbReference type="Proteomes" id="UP001610861"/>
    </source>
</evidence>
<dbReference type="EMBL" id="JBIQWL010000002">
    <property type="protein sequence ID" value="MFH8249846.1"/>
    <property type="molecule type" value="Genomic_DNA"/>
</dbReference>
<organism evidence="3 4">
    <name type="scientific">Microbacterium alkaliflavum</name>
    <dbReference type="NCBI Taxonomy" id="3248839"/>
    <lineage>
        <taxon>Bacteria</taxon>
        <taxon>Bacillati</taxon>
        <taxon>Actinomycetota</taxon>
        <taxon>Actinomycetes</taxon>
        <taxon>Micrococcales</taxon>
        <taxon>Microbacteriaceae</taxon>
        <taxon>Microbacterium</taxon>
    </lineage>
</organism>
<sequence>MATGGKDREARESRERARVYQARQQLHEDQARRRRRDNLLAGIIGGVLILGVIGAQAAYFLVGPGAPEPVPSVSPSVTPAPTDAPSPTTDETPSPTPSS</sequence>
<comment type="caution">
    <text evidence="3">The sequence shown here is derived from an EMBL/GenBank/DDBJ whole genome shotgun (WGS) entry which is preliminary data.</text>
</comment>
<keyword evidence="3" id="KW-0223">Dioxygenase</keyword>
<keyword evidence="4" id="KW-1185">Reference proteome</keyword>
<proteinExistence type="predicted"/>
<feature type="compositionally biased region" description="Basic and acidic residues" evidence="1">
    <location>
        <begin position="1"/>
        <end position="18"/>
    </location>
</feature>
<evidence type="ECO:0000313" key="3">
    <source>
        <dbReference type="EMBL" id="MFH8249846.1"/>
    </source>
</evidence>
<feature type="transmembrane region" description="Helical" evidence="2">
    <location>
        <begin position="39"/>
        <end position="62"/>
    </location>
</feature>
<feature type="compositionally biased region" description="Low complexity" evidence="1">
    <location>
        <begin position="73"/>
        <end position="93"/>
    </location>
</feature>
<keyword evidence="2" id="KW-1133">Transmembrane helix</keyword>
<evidence type="ECO:0000256" key="1">
    <source>
        <dbReference type="SAM" id="MobiDB-lite"/>
    </source>
</evidence>
<feature type="region of interest" description="Disordered" evidence="1">
    <location>
        <begin position="1"/>
        <end position="34"/>
    </location>
</feature>
<keyword evidence="2" id="KW-0472">Membrane</keyword>
<feature type="region of interest" description="Disordered" evidence="1">
    <location>
        <begin position="63"/>
        <end position="99"/>
    </location>
</feature>
<keyword evidence="3" id="KW-0560">Oxidoreductase</keyword>
<dbReference type="Proteomes" id="UP001610861">
    <property type="component" value="Unassembled WGS sequence"/>
</dbReference>
<dbReference type="RefSeq" id="WP_396639800.1">
    <property type="nucleotide sequence ID" value="NZ_JBIQWL010000002.1"/>
</dbReference>
<keyword evidence="2" id="KW-0812">Transmembrane</keyword>
<accession>A0ABW7Q4S4</accession>
<dbReference type="GO" id="GO:0051213">
    <property type="term" value="F:dioxygenase activity"/>
    <property type="evidence" value="ECO:0007669"/>
    <property type="project" value="UniProtKB-KW"/>
</dbReference>
<reference evidence="3 4" key="1">
    <citation type="submission" date="2024-09" db="EMBL/GenBank/DDBJ databases">
        <authorList>
            <person name="Pan X."/>
        </authorList>
    </citation>
    <scope>NUCLEOTIDE SEQUENCE [LARGE SCALE GENOMIC DNA]</scope>
    <source>
        <strain evidence="3 4">B2969</strain>
    </source>
</reference>
<gene>
    <name evidence="3" type="ORF">ACH3VR_05690</name>
</gene>